<evidence type="ECO:0000256" key="10">
    <source>
        <dbReference type="ARBA" id="ARBA00023170"/>
    </source>
</evidence>
<dbReference type="InterPro" id="IPR003591">
    <property type="entry name" value="Leu-rich_rpt_typical-subtyp"/>
</dbReference>
<evidence type="ECO:0000256" key="1">
    <source>
        <dbReference type="ARBA" id="ARBA00004251"/>
    </source>
</evidence>
<dbReference type="Gramene" id="QL08p005994:mrna">
    <property type="protein sequence ID" value="QL08p005994:mrna"/>
    <property type="gene ID" value="QL08p005994"/>
</dbReference>
<comment type="similarity">
    <text evidence="2">Belongs to the RLP family.</text>
</comment>
<evidence type="ECO:0000256" key="4">
    <source>
        <dbReference type="ARBA" id="ARBA00022614"/>
    </source>
</evidence>
<dbReference type="InParanoid" id="A0A7N2M9J0"/>
<keyword evidence="5" id="KW-0812">Transmembrane</keyword>
<evidence type="ECO:0000256" key="2">
    <source>
        <dbReference type="ARBA" id="ARBA00009592"/>
    </source>
</evidence>
<proteinExistence type="inferred from homology"/>
<evidence type="ECO:0000256" key="9">
    <source>
        <dbReference type="ARBA" id="ARBA00023136"/>
    </source>
</evidence>
<dbReference type="AlphaFoldDB" id="A0A7N2M9J0"/>
<dbReference type="Proteomes" id="UP000594261">
    <property type="component" value="Chromosome 8"/>
</dbReference>
<evidence type="ECO:0000313" key="13">
    <source>
        <dbReference type="Proteomes" id="UP000594261"/>
    </source>
</evidence>
<dbReference type="Pfam" id="PF00560">
    <property type="entry name" value="LRR_1"/>
    <property type="match status" value="6"/>
</dbReference>
<keyword evidence="3" id="KW-1003">Cell membrane</keyword>
<keyword evidence="11" id="KW-0325">Glycoprotein</keyword>
<dbReference type="PANTHER" id="PTHR48063:SF98">
    <property type="entry name" value="LRR RECEPTOR-LIKE SERINE_THREONINE-PROTEIN KINASE FLS2"/>
    <property type="match status" value="1"/>
</dbReference>
<dbReference type="PANTHER" id="PTHR48063">
    <property type="entry name" value="LRR RECEPTOR-LIKE KINASE"/>
    <property type="match status" value="1"/>
</dbReference>
<keyword evidence="7" id="KW-0677">Repeat</keyword>
<reference evidence="12" key="2">
    <citation type="submission" date="2021-01" db="UniProtKB">
        <authorList>
            <consortium name="EnsemblPlants"/>
        </authorList>
    </citation>
    <scope>IDENTIFICATION</scope>
</reference>
<keyword evidence="9" id="KW-0472">Membrane</keyword>
<name>A0A7N2M9J0_QUELO</name>
<keyword evidence="8" id="KW-1133">Transmembrane helix</keyword>
<protein>
    <submittedName>
        <fullName evidence="12">Uncharacterized protein</fullName>
    </submittedName>
</protein>
<sequence length="575" mass="63026">MTSLKHLDLSTNNFNSSIPNWLYSLSHLEFLNLRKNLLQGIISTSIRNLTSAIGIDLTSNQLDGKVPRSLGNVCNLRELRLSDNKLSQEVSEILESLLRCVSYGLEVLEMYDAQLSSHLTEELGQFQNLTILSLEGNSIWGPIPISIGKLSSLRFLDLSSNQFNGTLPQSFGGLSKLEYVFIGGNMLEGVVSETHFANLRRLKELSTTPTHLTLKFNYLNLSHNHIYGEIPNIPVTLYPSSMIDMSSNSFNGSLPLISSNDLFVVVGVSMHFETANPERANLVIKGQVREYTTNLGLLRTIDLAKNNLSGEIPKEVTSLQGLQSLNLSFNNLTGRILENIGAMGSLESLDFSENQLSGEIPPSMSNLTFLSQLNLANNNLIGEIPLSTQLQSLNASGFIGNKLCGPPLTDNCTINNVKPNTKNEGSTDTGGREVDWFYQSLGLVPLAIVKANSSILSEKKLSKAFVPKGTQPGPWTKTTMKKPGFSSAKAEMFKLGSLTTVLSVKEVQSLASLALKARVAVVAGLLIFSNLYLHKFVSSEKLLMSTLKMLLFTLMPDVQFPIQTGLQHNPWLCSL</sequence>
<keyword evidence="4" id="KW-0433">Leucine-rich repeat</keyword>
<accession>A0A7N2M9J0</accession>
<dbReference type="Gene3D" id="3.80.10.10">
    <property type="entry name" value="Ribonuclease Inhibitor"/>
    <property type="match status" value="2"/>
</dbReference>
<evidence type="ECO:0000256" key="8">
    <source>
        <dbReference type="ARBA" id="ARBA00022989"/>
    </source>
</evidence>
<dbReference type="Gene3D" id="3.30.1490.310">
    <property type="match status" value="1"/>
</dbReference>
<dbReference type="Pfam" id="PF13855">
    <property type="entry name" value="LRR_8"/>
    <property type="match status" value="1"/>
</dbReference>
<keyword evidence="13" id="KW-1185">Reference proteome</keyword>
<evidence type="ECO:0000256" key="6">
    <source>
        <dbReference type="ARBA" id="ARBA00022729"/>
    </source>
</evidence>
<dbReference type="GO" id="GO:0005886">
    <property type="term" value="C:plasma membrane"/>
    <property type="evidence" value="ECO:0007669"/>
    <property type="project" value="UniProtKB-SubCell"/>
</dbReference>
<dbReference type="FunFam" id="3.80.10.10:FF:000383">
    <property type="entry name" value="Leucine-rich repeat receptor protein kinase EMS1"/>
    <property type="match status" value="1"/>
</dbReference>
<dbReference type="OMA" id="TIGITNC"/>
<dbReference type="EMBL" id="LRBV02000008">
    <property type="status" value="NOT_ANNOTATED_CDS"/>
    <property type="molecule type" value="Genomic_DNA"/>
</dbReference>
<organism evidence="12 13">
    <name type="scientific">Quercus lobata</name>
    <name type="common">Valley oak</name>
    <dbReference type="NCBI Taxonomy" id="97700"/>
    <lineage>
        <taxon>Eukaryota</taxon>
        <taxon>Viridiplantae</taxon>
        <taxon>Streptophyta</taxon>
        <taxon>Embryophyta</taxon>
        <taxon>Tracheophyta</taxon>
        <taxon>Spermatophyta</taxon>
        <taxon>Magnoliopsida</taxon>
        <taxon>eudicotyledons</taxon>
        <taxon>Gunneridae</taxon>
        <taxon>Pentapetalae</taxon>
        <taxon>rosids</taxon>
        <taxon>fabids</taxon>
        <taxon>Fagales</taxon>
        <taxon>Fagaceae</taxon>
        <taxon>Quercus</taxon>
    </lineage>
</organism>
<keyword evidence="6" id="KW-0732">Signal</keyword>
<evidence type="ECO:0000313" key="12">
    <source>
        <dbReference type="EnsemblPlants" id="QL08p005994:mrna"/>
    </source>
</evidence>
<dbReference type="InterPro" id="IPR032675">
    <property type="entry name" value="LRR_dom_sf"/>
</dbReference>
<dbReference type="SMART" id="SM00369">
    <property type="entry name" value="LRR_TYP"/>
    <property type="match status" value="5"/>
</dbReference>
<dbReference type="EnsemblPlants" id="QL08p005994:mrna">
    <property type="protein sequence ID" value="QL08p005994:mrna"/>
    <property type="gene ID" value="QL08p005994"/>
</dbReference>
<evidence type="ECO:0000256" key="11">
    <source>
        <dbReference type="ARBA" id="ARBA00023180"/>
    </source>
</evidence>
<dbReference type="FunFam" id="3.80.10.10:FF:000213">
    <property type="entry name" value="Tyrosine-sulfated glycopeptide receptor 1"/>
    <property type="match status" value="1"/>
</dbReference>
<evidence type="ECO:0000256" key="5">
    <source>
        <dbReference type="ARBA" id="ARBA00022692"/>
    </source>
</evidence>
<dbReference type="SUPFAM" id="SSF52058">
    <property type="entry name" value="L domain-like"/>
    <property type="match status" value="2"/>
</dbReference>
<comment type="subcellular location">
    <subcellularLocation>
        <location evidence="1">Cell membrane</location>
        <topology evidence="1">Single-pass type I membrane protein</topology>
    </subcellularLocation>
</comment>
<reference evidence="12 13" key="1">
    <citation type="journal article" date="2016" name="G3 (Bethesda)">
        <title>First Draft Assembly and Annotation of the Genome of a California Endemic Oak Quercus lobata Nee (Fagaceae).</title>
        <authorList>
            <person name="Sork V.L."/>
            <person name="Fitz-Gibbon S.T."/>
            <person name="Puiu D."/>
            <person name="Crepeau M."/>
            <person name="Gugger P.F."/>
            <person name="Sherman R."/>
            <person name="Stevens K."/>
            <person name="Langley C.H."/>
            <person name="Pellegrini M."/>
            <person name="Salzberg S.L."/>
        </authorList>
    </citation>
    <scope>NUCLEOTIDE SEQUENCE [LARGE SCALE GENOMIC DNA]</scope>
    <source>
        <strain evidence="12 13">cv. SW786</strain>
    </source>
</reference>
<dbReference type="InterPro" id="IPR046956">
    <property type="entry name" value="RLP23-like"/>
</dbReference>
<evidence type="ECO:0000256" key="7">
    <source>
        <dbReference type="ARBA" id="ARBA00022737"/>
    </source>
</evidence>
<evidence type="ECO:0000256" key="3">
    <source>
        <dbReference type="ARBA" id="ARBA00022475"/>
    </source>
</evidence>
<dbReference type="InterPro" id="IPR001611">
    <property type="entry name" value="Leu-rich_rpt"/>
</dbReference>
<dbReference type="FunFam" id="3.80.10.10:FF:000041">
    <property type="entry name" value="LRR receptor-like serine/threonine-protein kinase ERECTA"/>
    <property type="match status" value="1"/>
</dbReference>
<keyword evidence="10" id="KW-0675">Receptor</keyword>